<dbReference type="SUPFAM" id="SSF48452">
    <property type="entry name" value="TPR-like"/>
    <property type="match status" value="2"/>
</dbReference>
<evidence type="ECO:0000313" key="6">
    <source>
        <dbReference type="Proteomes" id="UP000285301"/>
    </source>
</evidence>
<evidence type="ECO:0000313" key="5">
    <source>
        <dbReference type="EMBL" id="RWS11005.1"/>
    </source>
</evidence>
<proteinExistence type="predicted"/>
<comment type="subcellular location">
    <subcellularLocation>
        <location evidence="1">Nucleus</location>
    </subcellularLocation>
</comment>
<dbReference type="Gene3D" id="1.25.40.10">
    <property type="entry name" value="Tetratricopeptide repeat domain"/>
    <property type="match status" value="1"/>
</dbReference>
<dbReference type="Proteomes" id="UP000285301">
    <property type="component" value="Unassembled WGS sequence"/>
</dbReference>
<protein>
    <recommendedName>
        <fullName evidence="7">Calcineurin-binding protein cabin-1-like protein</fullName>
    </recommendedName>
</protein>
<name>A0A443R6W6_9ACAR</name>
<evidence type="ECO:0000256" key="4">
    <source>
        <dbReference type="SAM" id="MobiDB-lite"/>
    </source>
</evidence>
<dbReference type="GO" id="GO:0005634">
    <property type="term" value="C:nucleus"/>
    <property type="evidence" value="ECO:0007669"/>
    <property type="project" value="UniProtKB-SubCell"/>
</dbReference>
<dbReference type="InterPro" id="IPR011990">
    <property type="entry name" value="TPR-like_helical_dom_sf"/>
</dbReference>
<feature type="region of interest" description="Disordered" evidence="4">
    <location>
        <begin position="1"/>
        <end position="30"/>
    </location>
</feature>
<organism evidence="5 6">
    <name type="scientific">Dinothrombium tinctorium</name>
    <dbReference type="NCBI Taxonomy" id="1965070"/>
    <lineage>
        <taxon>Eukaryota</taxon>
        <taxon>Metazoa</taxon>
        <taxon>Ecdysozoa</taxon>
        <taxon>Arthropoda</taxon>
        <taxon>Chelicerata</taxon>
        <taxon>Arachnida</taxon>
        <taxon>Acari</taxon>
        <taxon>Acariformes</taxon>
        <taxon>Trombidiformes</taxon>
        <taxon>Prostigmata</taxon>
        <taxon>Anystina</taxon>
        <taxon>Parasitengona</taxon>
        <taxon>Trombidioidea</taxon>
        <taxon>Trombidiidae</taxon>
        <taxon>Dinothrombium</taxon>
    </lineage>
</organism>
<feature type="region of interest" description="Disordered" evidence="4">
    <location>
        <begin position="372"/>
        <end position="394"/>
    </location>
</feature>
<evidence type="ECO:0000256" key="2">
    <source>
        <dbReference type="ARBA" id="ARBA00023242"/>
    </source>
</evidence>
<gene>
    <name evidence="5" type="ORF">B4U79_00407</name>
</gene>
<sequence>MMKIKALNDETSTSSDDQMNDTNGNSSVLLTKEAEEERLNSLYSEALKKLKDGNSEEAKELLLKLSDLLKNIENDRKRIANYDKLRFLTAKNLGLICTDNLDYFAEALSIDEKDVSLWLKTGERAFKVFTNYPLARNCFEMCLHLSPTNWIAIDRLIDTYFVLHDLTNCYYTCVDALKMDDSYLKPQVLIAEIARLFPPIVKDMKDEYKKYLKISDENKEYSEKLFSSLRLLKEKRKQHFDELKAQQEAKRRCMRLNLEITPNLNVNELGLQIFKLHQRMIEQQISTATGIEVLFESKSNQNEEGYSADESASGEESEKEKSGKSSSRGSSHGFPIEFLDKRRSSRVQKIQTRTRESTDSIMDKIQQILPTSIISRRQNSKETHSDENNDTKSDADIDAEIVKKFINKQQCHKKTKQVQRIHNIIDDYLYELSHYATMVTLPEVFLDLYKIHRQMNSFPCVAYSIIGKDIELDEIWCTLAANELKHNRNECIFLTEVSIPLEAVLDDEKYHEFLIRLLVLRGTKESCIDFLEYAQNSMINRPQSVPAGNKTTITLSTIKSFINSKSDNSFVSLLNDGKYDEIIELFNSESQIAENELETICEAIKSSNKWDVGVEIVSSCKRLNDTHLKLLKSCLETGKRAKISFDLAKKLILMATESSSVLAWICLFWSFESERDDYAIEENFISFINIAHQHLGKKGLCTSNNGEFLLISLNFLLNHCSASKDDMILQCFSCLYGHPQRKNALLQSHSSPIQLTWENAELIYSYFIPEELPEFDSLYRNNSINSETEQLLIRIACLVPENLNPKNYVKWIEDYIETGVENDPSSKIEKNNVTHNLYYFLADYYFKNKEFKKAKLYYKFDLCLNYDRFDSWAASALARSSLLDQHLISVSYEISSTIISLYHLMASQGDNPIYRNPEKFYKAADSAFRCYSRALKLDPSNTKLWIEYGSLAYNISSHASRLKKEAIYYNTRSKTNSGFDIEKLEQKRKEMLKIAKYCFESANNTDCKDEIWLHYYLLGKIAEKSDLLQALHYYELADLYLFLNGASYPKKISYHNPSYLSIEALEIHYRIHCAALKFLTSTHRLTRKALQKIRVYLVRAYRSPFVKQMNSSYPTILDHDYTSGPLNSASNSLSRTMDAVSELIGDMVEIVADRIDKVDEGKLKASLIELCLNAMKRCLIRFGPHYKSLYRLAYYYYSTGDVQMAKNILMNNFTVSIRSHSFVSALYASGDEFGNNGTQQDSVQKTITIGGLFAERKNNNLFNAIWRIPADDIDRPGSFSTHMYRSTLLLLRICTTVFDYQNLCTIAIQLNRTPDAGKKYLRDADRLRLSREAFESCSLMLKNQLMNVSLQREVRERFAIELYRVCDRMIKANVFANEASLLISESYKLLKNV</sequence>
<feature type="region of interest" description="Disordered" evidence="4">
    <location>
        <begin position="300"/>
        <end position="338"/>
    </location>
</feature>
<feature type="coiled-coil region" evidence="3">
    <location>
        <begin position="55"/>
        <end position="85"/>
    </location>
</feature>
<dbReference type="PANTHER" id="PTHR15502">
    <property type="entry name" value="CALCINEURIN-BINDING PROTEIN CABIN 1-RELATED"/>
    <property type="match status" value="1"/>
</dbReference>
<dbReference type="InterPro" id="IPR033053">
    <property type="entry name" value="Hir3/CABIN1"/>
</dbReference>
<dbReference type="GO" id="GO:0031491">
    <property type="term" value="F:nucleosome binding"/>
    <property type="evidence" value="ECO:0007669"/>
    <property type="project" value="TreeGrafter"/>
</dbReference>
<feature type="compositionally biased region" description="Polar residues" evidence="4">
    <location>
        <begin position="9"/>
        <end position="29"/>
    </location>
</feature>
<dbReference type="STRING" id="1965070.A0A443R6W6"/>
<evidence type="ECO:0000256" key="1">
    <source>
        <dbReference type="ARBA" id="ARBA00004123"/>
    </source>
</evidence>
<accession>A0A443R6W6</accession>
<dbReference type="PANTHER" id="PTHR15502:SF7">
    <property type="entry name" value="CALCINEURIN-BINDING PROTEIN CABIN-1"/>
    <property type="match status" value="1"/>
</dbReference>
<dbReference type="EMBL" id="NCKU01001885">
    <property type="protein sequence ID" value="RWS11005.1"/>
    <property type="molecule type" value="Genomic_DNA"/>
</dbReference>
<feature type="compositionally biased region" description="Basic and acidic residues" evidence="4">
    <location>
        <begin position="379"/>
        <end position="394"/>
    </location>
</feature>
<dbReference type="OrthoDB" id="6376137at2759"/>
<evidence type="ECO:0000256" key="3">
    <source>
        <dbReference type="SAM" id="Coils"/>
    </source>
</evidence>
<dbReference type="GO" id="GO:0006325">
    <property type="term" value="P:chromatin organization"/>
    <property type="evidence" value="ECO:0007669"/>
    <property type="project" value="InterPro"/>
</dbReference>
<keyword evidence="6" id="KW-1185">Reference proteome</keyword>
<comment type="caution">
    <text evidence="5">The sequence shown here is derived from an EMBL/GenBank/DDBJ whole genome shotgun (WGS) entry which is preliminary data.</text>
</comment>
<keyword evidence="3" id="KW-0175">Coiled coil</keyword>
<keyword evidence="2" id="KW-0539">Nucleus</keyword>
<reference evidence="5 6" key="1">
    <citation type="journal article" date="2018" name="Gigascience">
        <title>Genomes of trombidid mites reveal novel predicted allergens and laterally-transferred genes associated with secondary metabolism.</title>
        <authorList>
            <person name="Dong X."/>
            <person name="Chaisiri K."/>
            <person name="Xia D."/>
            <person name="Armstrong S.D."/>
            <person name="Fang Y."/>
            <person name="Donnelly M.J."/>
            <person name="Kadowaki T."/>
            <person name="McGarry J.W."/>
            <person name="Darby A.C."/>
            <person name="Makepeace B.L."/>
        </authorList>
    </citation>
    <scope>NUCLEOTIDE SEQUENCE [LARGE SCALE GENOMIC DNA]</scope>
    <source>
        <strain evidence="5">UoL-WK</strain>
    </source>
</reference>
<evidence type="ECO:0008006" key="7">
    <source>
        <dbReference type="Google" id="ProtNLM"/>
    </source>
</evidence>